<feature type="transmembrane region" description="Helical" evidence="1">
    <location>
        <begin position="100"/>
        <end position="127"/>
    </location>
</feature>
<sequence length="136" mass="16143">MKKTTYFLISSGFLLVFYILCTLYVDANNLVYSTYEVTPLIIYSSLRDFGLCIYLFVVALLRPKPTHIKDMVWLLPHLLFLGVSTHLFFFNIWNESISNYLLIVYMNIDLWLVAFYFLLIICIYDIFKIVRKQRGL</sequence>
<comment type="caution">
    <text evidence="2">The sequence shown here is derived from an EMBL/GenBank/DDBJ whole genome shotgun (WGS) entry which is preliminary data.</text>
</comment>
<keyword evidence="1" id="KW-0812">Transmembrane</keyword>
<protein>
    <submittedName>
        <fullName evidence="2">Membrane-associated HD superfamily phosphohydrolase</fullName>
    </submittedName>
</protein>
<evidence type="ECO:0000313" key="3">
    <source>
        <dbReference type="Proteomes" id="UP001230220"/>
    </source>
</evidence>
<keyword evidence="1" id="KW-1133">Transmembrane helix</keyword>
<proteinExistence type="predicted"/>
<feature type="transmembrane region" description="Helical" evidence="1">
    <location>
        <begin position="73"/>
        <end position="94"/>
    </location>
</feature>
<keyword evidence="1" id="KW-0472">Membrane</keyword>
<name>A0ABU0E2M5_9FIRM</name>
<reference evidence="2 3" key="1">
    <citation type="submission" date="2023-07" db="EMBL/GenBank/DDBJ databases">
        <title>Genomic Encyclopedia of Type Strains, Phase IV (KMG-IV): sequencing the most valuable type-strain genomes for metagenomic binning, comparative biology and taxonomic classification.</title>
        <authorList>
            <person name="Goeker M."/>
        </authorList>
    </citation>
    <scope>NUCLEOTIDE SEQUENCE [LARGE SCALE GENOMIC DNA]</scope>
    <source>
        <strain evidence="2 3">DSM 16784</strain>
    </source>
</reference>
<gene>
    <name evidence="2" type="ORF">J2S15_001823</name>
</gene>
<feature type="transmembrane region" description="Helical" evidence="1">
    <location>
        <begin position="40"/>
        <end position="61"/>
    </location>
</feature>
<evidence type="ECO:0000313" key="2">
    <source>
        <dbReference type="EMBL" id="MDQ0361076.1"/>
    </source>
</evidence>
<keyword evidence="3" id="KW-1185">Reference proteome</keyword>
<accession>A0ABU0E2M5</accession>
<dbReference type="Proteomes" id="UP001230220">
    <property type="component" value="Unassembled WGS sequence"/>
</dbReference>
<organism evidence="2 3">
    <name type="scientific">Breznakia pachnodae</name>
    <dbReference type="NCBI Taxonomy" id="265178"/>
    <lineage>
        <taxon>Bacteria</taxon>
        <taxon>Bacillati</taxon>
        <taxon>Bacillota</taxon>
        <taxon>Erysipelotrichia</taxon>
        <taxon>Erysipelotrichales</taxon>
        <taxon>Erysipelotrichaceae</taxon>
        <taxon>Breznakia</taxon>
    </lineage>
</organism>
<dbReference type="EMBL" id="JAUSUR010000003">
    <property type="protein sequence ID" value="MDQ0361076.1"/>
    <property type="molecule type" value="Genomic_DNA"/>
</dbReference>
<evidence type="ECO:0000256" key="1">
    <source>
        <dbReference type="SAM" id="Phobius"/>
    </source>
</evidence>
<feature type="transmembrane region" description="Helical" evidence="1">
    <location>
        <begin position="7"/>
        <end position="25"/>
    </location>
</feature>
<dbReference type="RefSeq" id="WP_307407502.1">
    <property type="nucleotide sequence ID" value="NZ_JAUSUR010000003.1"/>
</dbReference>